<feature type="transmembrane region" description="Helical" evidence="1">
    <location>
        <begin position="21"/>
        <end position="43"/>
    </location>
</feature>
<accession>A0A6F8PR72</accession>
<evidence type="ECO:0000313" key="3">
    <source>
        <dbReference type="EMBL" id="BBP44534.1"/>
    </source>
</evidence>
<dbReference type="RefSeq" id="WP_173292246.1">
    <property type="nucleotide sequence ID" value="NZ_AP021888.1"/>
</dbReference>
<keyword evidence="4" id="KW-1185">Reference proteome</keyword>
<dbReference type="Pfam" id="PF07603">
    <property type="entry name" value="Lcl_C"/>
    <property type="match status" value="1"/>
</dbReference>
<dbReference type="AlphaFoldDB" id="A0A6F8PR72"/>
<dbReference type="Proteomes" id="UP000501466">
    <property type="component" value="Chromosome"/>
</dbReference>
<name>A0A6F8PR72_9GAMM</name>
<dbReference type="InterPro" id="IPR011460">
    <property type="entry name" value="Lcl_C"/>
</dbReference>
<dbReference type="PANTHER" id="PTHR35812">
    <property type="entry name" value="LIPOPROTEIN"/>
    <property type="match status" value="1"/>
</dbReference>
<gene>
    <name evidence="3" type="ORF">THMIRHAT_22800</name>
</gene>
<feature type="domain" description="Lcl C-terminal" evidence="2">
    <location>
        <begin position="167"/>
        <end position="301"/>
    </location>
</feature>
<sequence>MESITTNRQQFTLKQTTAARFLAIQVSILKMPLLALMLAVTSFTATAETGIVRIATDPTNAKIYINGQRQPNSPEVVGQYTDLELPKGEYKIEAIKEETDYVYKGSKNDVFVSPNSRQPLLIKLTPTLTEAGKKRQADEQAAAKAAKQAAAERKKAAEGKGVVVKGKLMWMRCAMGQTWTGSTCSGKESEYTWQQAKALRHSFAGYSDWRLPTREELLSIRYCSTGVVKKTSSDGEPDSYCADGSQEPTINTRDFPNTPKRRFWSSSAYADGTYGAWFVNFDFGGDYWFNKNDGLAVRLVRSQ</sequence>
<dbReference type="KEGG" id="tzo:THMIRHAT_22800"/>
<keyword evidence="1" id="KW-0812">Transmembrane</keyword>
<evidence type="ECO:0000259" key="2">
    <source>
        <dbReference type="Pfam" id="PF07603"/>
    </source>
</evidence>
<evidence type="ECO:0000256" key="1">
    <source>
        <dbReference type="SAM" id="Phobius"/>
    </source>
</evidence>
<dbReference type="PANTHER" id="PTHR35812:SF1">
    <property type="entry name" value="LIPOPROTEIN"/>
    <property type="match status" value="1"/>
</dbReference>
<keyword evidence="1" id="KW-1133">Transmembrane helix</keyword>
<organism evidence="3 4">
    <name type="scientific">Thiosulfativibrio zosterae</name>
    <dbReference type="NCBI Taxonomy" id="2675053"/>
    <lineage>
        <taxon>Bacteria</taxon>
        <taxon>Pseudomonadati</taxon>
        <taxon>Pseudomonadota</taxon>
        <taxon>Gammaproteobacteria</taxon>
        <taxon>Thiotrichales</taxon>
        <taxon>Piscirickettsiaceae</taxon>
        <taxon>Thiosulfativibrio</taxon>
    </lineage>
</organism>
<evidence type="ECO:0000313" key="4">
    <source>
        <dbReference type="Proteomes" id="UP000501466"/>
    </source>
</evidence>
<reference evidence="4" key="1">
    <citation type="submission" date="2019-11" db="EMBL/GenBank/DDBJ databases">
        <title>Isolation and characterization of two novel species in the genus Thiomicrorhabdus.</title>
        <authorList>
            <person name="Mochizuki J."/>
            <person name="Kojima H."/>
            <person name="Fukui M."/>
        </authorList>
    </citation>
    <scope>NUCLEOTIDE SEQUENCE [LARGE SCALE GENOMIC DNA]</scope>
    <source>
        <strain evidence="4">AkT22</strain>
    </source>
</reference>
<protein>
    <recommendedName>
        <fullName evidence="2">Lcl C-terminal domain-containing protein</fullName>
    </recommendedName>
</protein>
<dbReference type="EMBL" id="AP021888">
    <property type="protein sequence ID" value="BBP44534.1"/>
    <property type="molecule type" value="Genomic_DNA"/>
</dbReference>
<keyword evidence="1" id="KW-0472">Membrane</keyword>
<proteinExistence type="predicted"/>